<dbReference type="Proteomes" id="UP001321543">
    <property type="component" value="Chromosome"/>
</dbReference>
<dbReference type="NCBIfam" id="NF041390">
    <property type="entry name" value="TadE_Rv3655c"/>
    <property type="match status" value="1"/>
</dbReference>
<feature type="compositionally biased region" description="Basic residues" evidence="1">
    <location>
        <begin position="8"/>
        <end position="19"/>
    </location>
</feature>
<feature type="region of interest" description="Disordered" evidence="1">
    <location>
        <begin position="1"/>
        <end position="21"/>
    </location>
</feature>
<gene>
    <name evidence="3" type="ORF">GCM10025863_01010</name>
</gene>
<evidence type="ECO:0000259" key="2">
    <source>
        <dbReference type="Pfam" id="PF07811"/>
    </source>
</evidence>
<evidence type="ECO:0000313" key="4">
    <source>
        <dbReference type="Proteomes" id="UP001321543"/>
    </source>
</evidence>
<name>A0ABM8FP65_9MICO</name>
<dbReference type="EMBL" id="AP027728">
    <property type="protein sequence ID" value="BDZ37487.1"/>
    <property type="molecule type" value="Genomic_DNA"/>
</dbReference>
<evidence type="ECO:0000256" key="1">
    <source>
        <dbReference type="SAM" id="MobiDB-lite"/>
    </source>
</evidence>
<protein>
    <recommendedName>
        <fullName evidence="2">TadE-like domain-containing protein</fullName>
    </recommendedName>
</protein>
<reference evidence="4" key="1">
    <citation type="journal article" date="2019" name="Int. J. Syst. Evol. Microbiol.">
        <title>The Global Catalogue of Microorganisms (GCM) 10K type strain sequencing project: providing services to taxonomists for standard genome sequencing and annotation.</title>
        <authorList>
            <consortium name="The Broad Institute Genomics Platform"/>
            <consortium name="The Broad Institute Genome Sequencing Center for Infectious Disease"/>
            <person name="Wu L."/>
            <person name="Ma J."/>
        </authorList>
    </citation>
    <scope>NUCLEOTIDE SEQUENCE [LARGE SCALE GENOMIC DNA]</scope>
    <source>
        <strain evidence="4">NBRC 106310</strain>
    </source>
</reference>
<sequence length="128" mass="12940">MATACRERSHRRSGSRRGRLGGERGSVAAELAIALPAVLLALLLGVGALHAAATQVALQDAAADAARLLGRGESASRAADVVRIVAGAEMAQHDSGDLVCVTASAHARIGRIISIPLRARSCALSGGL</sequence>
<dbReference type="Pfam" id="PF07811">
    <property type="entry name" value="TadE"/>
    <property type="match status" value="1"/>
</dbReference>
<keyword evidence="4" id="KW-1185">Reference proteome</keyword>
<evidence type="ECO:0000313" key="3">
    <source>
        <dbReference type="EMBL" id="BDZ37487.1"/>
    </source>
</evidence>
<dbReference type="InterPro" id="IPR049790">
    <property type="entry name" value="Rv3655c/TadE"/>
</dbReference>
<dbReference type="RefSeq" id="WP_286302964.1">
    <property type="nucleotide sequence ID" value="NZ_AP027728.1"/>
</dbReference>
<organism evidence="3 4">
    <name type="scientific">Microbacterium suwonense</name>
    <dbReference type="NCBI Taxonomy" id="683047"/>
    <lineage>
        <taxon>Bacteria</taxon>
        <taxon>Bacillati</taxon>
        <taxon>Actinomycetota</taxon>
        <taxon>Actinomycetes</taxon>
        <taxon>Micrococcales</taxon>
        <taxon>Microbacteriaceae</taxon>
        <taxon>Microbacterium</taxon>
    </lineage>
</organism>
<dbReference type="InterPro" id="IPR012495">
    <property type="entry name" value="TadE-like_dom"/>
</dbReference>
<accession>A0ABM8FP65</accession>
<proteinExistence type="predicted"/>
<feature type="domain" description="TadE-like" evidence="2">
    <location>
        <begin position="25"/>
        <end position="67"/>
    </location>
</feature>